<name>A0A2I6SCH2_9VIRU</name>
<evidence type="ECO:0000313" key="3">
    <source>
        <dbReference type="EMBL" id="AYV99257.1"/>
    </source>
</evidence>
<organism evidence="2">
    <name type="scientific">White spot syndrome virus</name>
    <dbReference type="NCBI Taxonomy" id="342409"/>
    <lineage>
        <taxon>Viruses</taxon>
        <taxon>Viruses incertae sedis</taxon>
        <taxon>Naldaviricetes</taxon>
        <taxon>Nimaviridae</taxon>
        <taxon>Whispovirus</taxon>
    </lineage>
</organism>
<dbReference type="EMBL" id="MH883318">
    <property type="protein sequence ID" value="AYV99257.1"/>
    <property type="molecule type" value="Genomic_DNA"/>
</dbReference>
<dbReference type="EMBL" id="MG702567">
    <property type="protein sequence ID" value="AUO15256.1"/>
    <property type="molecule type" value="Genomic_DNA"/>
</dbReference>
<reference evidence="2" key="1">
    <citation type="submission" date="2017-12" db="EMBL/GenBank/DDBJ databases">
        <authorList>
            <person name="Katneni V.K."/>
            <person name="Shekhar M.S."/>
            <person name="Otta S.K."/>
            <person name="Karthic K."/>
            <person name="Jangam A.K."/>
            <person name="Gopikrishna G."/>
            <person name="Vijayan K.K."/>
        </authorList>
    </citation>
    <scope>NUCLEOTIDE SEQUENCE [LARGE SCALE GENOMIC DNA]</scope>
    <source>
        <strain evidence="2">IN_AP4RU</strain>
    </source>
</reference>
<sequence length="38" mass="4314">MTNQFIDVSEIPRNTWCKKHDSPKASQISGGGREPERI</sequence>
<evidence type="ECO:0000256" key="1">
    <source>
        <dbReference type="SAM" id="MobiDB-lite"/>
    </source>
</evidence>
<proteinExistence type="predicted"/>
<feature type="region of interest" description="Disordered" evidence="1">
    <location>
        <begin position="16"/>
        <end position="38"/>
    </location>
</feature>
<protein>
    <submittedName>
        <fullName evidence="2">WSSV512</fullName>
    </submittedName>
    <submittedName>
        <fullName evidence="3">Wssv092</fullName>
    </submittedName>
</protein>
<accession>A0A2I6SCH2</accession>
<evidence type="ECO:0000313" key="2">
    <source>
        <dbReference type="EMBL" id="AUO15256.1"/>
    </source>
</evidence>
<reference evidence="3" key="3">
    <citation type="submission" date="2018-09" db="EMBL/GenBank/DDBJ databases">
        <authorList>
            <person name="Katneni V.K."/>
            <person name="Shashi Shekhar M."/>
            <person name="Karthic K."/>
            <person name="Jangam A.K."/>
            <person name="Vijayan K.K."/>
        </authorList>
    </citation>
    <scope>NUCLEOTIDE SEQUENCE</scope>
    <source>
        <strain evidence="3">WSSV_CIBA_002</strain>
    </source>
</reference>
<reference evidence="2" key="2">
    <citation type="journal article" date="2018" name="Genome Announc.">
        <title>First Report of a Complete Genome Sequence of White spot syndrome virus from India.</title>
        <authorList>
            <person name="Vinaya Kumar K."/>
            <person name="Shekhar M.S."/>
            <person name="Otta S.K."/>
            <person name="Karthic K."/>
            <person name="Ashok Kumar J."/>
            <person name="Gopikrishna G."/>
            <person name="Vijayan K.K."/>
        </authorList>
    </citation>
    <scope>NUCLEOTIDE SEQUENCE</scope>
    <source>
        <strain evidence="2">IN_AP4RU</strain>
    </source>
</reference>
<dbReference type="Proteomes" id="UP000267352">
    <property type="component" value="Segment"/>
</dbReference>